<evidence type="ECO:0000256" key="7">
    <source>
        <dbReference type="ARBA" id="ARBA00048539"/>
    </source>
</evidence>
<keyword evidence="2 8" id="KW-0963">Cytoplasm</keyword>
<dbReference type="InterPro" id="IPR014729">
    <property type="entry name" value="Rossmann-like_a/b/a_fold"/>
</dbReference>
<comment type="similarity">
    <text evidence="8">Belongs to the tRNA(Ile)-lysidine synthase family.</text>
</comment>
<dbReference type="GO" id="GO:0032267">
    <property type="term" value="F:tRNA(Ile)-lysidine synthase activity"/>
    <property type="evidence" value="ECO:0007669"/>
    <property type="project" value="UniProtKB-EC"/>
</dbReference>
<dbReference type="NCBIfam" id="TIGR02432">
    <property type="entry name" value="lysidine_TilS_N"/>
    <property type="match status" value="1"/>
</dbReference>
<keyword evidence="3 8" id="KW-0436">Ligase</keyword>
<evidence type="ECO:0000256" key="6">
    <source>
        <dbReference type="ARBA" id="ARBA00022840"/>
    </source>
</evidence>
<protein>
    <recommendedName>
        <fullName evidence="8">tRNA(Ile)-lysidine synthase</fullName>
        <ecNumber evidence="8">6.3.4.19</ecNumber>
    </recommendedName>
    <alternativeName>
        <fullName evidence="8">tRNA(Ile)-2-lysyl-cytidine synthase</fullName>
    </alternativeName>
    <alternativeName>
        <fullName evidence="8">tRNA(Ile)-lysidine synthetase</fullName>
    </alternativeName>
</protein>
<proteinExistence type="inferred from homology"/>
<dbReference type="PANTHER" id="PTHR43033">
    <property type="entry name" value="TRNA(ILE)-LYSIDINE SYNTHASE-RELATED"/>
    <property type="match status" value="1"/>
</dbReference>
<feature type="binding site" evidence="8">
    <location>
        <begin position="31"/>
        <end position="36"/>
    </location>
    <ligand>
        <name>ATP</name>
        <dbReference type="ChEBI" id="CHEBI:30616"/>
    </ligand>
</feature>
<comment type="function">
    <text evidence="8">Ligates lysine onto the cytidine present at position 34 of the AUA codon-specific tRNA(Ile) that contains the anticodon CAU, in an ATP-dependent manner. Cytidine is converted to lysidine, thus changing the amino acid specificity of the tRNA from methionine to isoleucine.</text>
</comment>
<feature type="domain" description="Lysidine-tRNA(Ile) synthetase C-terminal" evidence="9">
    <location>
        <begin position="350"/>
        <end position="417"/>
    </location>
</feature>
<keyword evidence="6 8" id="KW-0067">ATP-binding</keyword>
<dbReference type="Proteomes" id="UP000254572">
    <property type="component" value="Unassembled WGS sequence"/>
</dbReference>
<keyword evidence="5 8" id="KW-0547">Nucleotide-binding</keyword>
<dbReference type="Gene3D" id="3.40.50.620">
    <property type="entry name" value="HUPs"/>
    <property type="match status" value="1"/>
</dbReference>
<dbReference type="InterPro" id="IPR012094">
    <property type="entry name" value="tRNA_Ile_lys_synt"/>
</dbReference>
<dbReference type="HAMAP" id="MF_01161">
    <property type="entry name" value="tRNA_Ile_lys_synt"/>
    <property type="match status" value="1"/>
</dbReference>
<dbReference type="AlphaFoldDB" id="A0A381EEZ6"/>
<evidence type="ECO:0000256" key="2">
    <source>
        <dbReference type="ARBA" id="ARBA00022490"/>
    </source>
</evidence>
<evidence type="ECO:0000256" key="1">
    <source>
        <dbReference type="ARBA" id="ARBA00004496"/>
    </source>
</evidence>
<evidence type="ECO:0000256" key="5">
    <source>
        <dbReference type="ARBA" id="ARBA00022741"/>
    </source>
</evidence>
<dbReference type="GO" id="GO:0006400">
    <property type="term" value="P:tRNA modification"/>
    <property type="evidence" value="ECO:0007669"/>
    <property type="project" value="UniProtKB-UniRule"/>
</dbReference>
<dbReference type="Pfam" id="PF01171">
    <property type="entry name" value="ATP_bind_3"/>
    <property type="match status" value="1"/>
</dbReference>
<dbReference type="GO" id="GO:0005524">
    <property type="term" value="F:ATP binding"/>
    <property type="evidence" value="ECO:0007669"/>
    <property type="project" value="UniProtKB-UniRule"/>
</dbReference>
<comment type="catalytic activity">
    <reaction evidence="7 8">
        <text>cytidine(34) in tRNA(Ile2) + L-lysine + ATP = lysidine(34) in tRNA(Ile2) + AMP + diphosphate + H(+)</text>
        <dbReference type="Rhea" id="RHEA:43744"/>
        <dbReference type="Rhea" id="RHEA-COMP:10625"/>
        <dbReference type="Rhea" id="RHEA-COMP:10670"/>
        <dbReference type="ChEBI" id="CHEBI:15378"/>
        <dbReference type="ChEBI" id="CHEBI:30616"/>
        <dbReference type="ChEBI" id="CHEBI:32551"/>
        <dbReference type="ChEBI" id="CHEBI:33019"/>
        <dbReference type="ChEBI" id="CHEBI:82748"/>
        <dbReference type="ChEBI" id="CHEBI:83665"/>
        <dbReference type="ChEBI" id="CHEBI:456215"/>
        <dbReference type="EC" id="6.3.4.19"/>
    </reaction>
</comment>
<dbReference type="Pfam" id="PF09179">
    <property type="entry name" value="TilS"/>
    <property type="match status" value="1"/>
</dbReference>
<reference evidence="10 11" key="1">
    <citation type="submission" date="2018-06" db="EMBL/GenBank/DDBJ databases">
        <authorList>
            <consortium name="Pathogen Informatics"/>
            <person name="Doyle S."/>
        </authorList>
    </citation>
    <scope>NUCLEOTIDE SEQUENCE [LARGE SCALE GENOMIC DNA]</scope>
    <source>
        <strain evidence="10 11">NCTC13294</strain>
    </source>
</reference>
<organism evidence="10 11">
    <name type="scientific">Cardiobacterium valvarum</name>
    <dbReference type="NCBI Taxonomy" id="194702"/>
    <lineage>
        <taxon>Bacteria</taxon>
        <taxon>Pseudomonadati</taxon>
        <taxon>Pseudomonadota</taxon>
        <taxon>Gammaproteobacteria</taxon>
        <taxon>Cardiobacteriales</taxon>
        <taxon>Cardiobacteriaceae</taxon>
        <taxon>Cardiobacterium</taxon>
    </lineage>
</organism>
<dbReference type="OrthoDB" id="9807403at2"/>
<gene>
    <name evidence="8 10" type="primary">tilS</name>
    <name evidence="10" type="ORF">NCTC13294_02478</name>
</gene>
<dbReference type="Gene3D" id="1.20.59.20">
    <property type="match status" value="1"/>
</dbReference>
<dbReference type="SUPFAM" id="SSF82829">
    <property type="entry name" value="MesJ substrate recognition domain-like"/>
    <property type="match status" value="1"/>
</dbReference>
<dbReference type="SUPFAM" id="SSF56037">
    <property type="entry name" value="PheT/TilS domain"/>
    <property type="match status" value="1"/>
</dbReference>
<evidence type="ECO:0000256" key="3">
    <source>
        <dbReference type="ARBA" id="ARBA00022598"/>
    </source>
</evidence>
<evidence type="ECO:0000313" key="10">
    <source>
        <dbReference type="EMBL" id="SUX25530.1"/>
    </source>
</evidence>
<evidence type="ECO:0000313" key="11">
    <source>
        <dbReference type="Proteomes" id="UP000254572"/>
    </source>
</evidence>
<dbReference type="CDD" id="cd01992">
    <property type="entry name" value="TilS_N"/>
    <property type="match status" value="1"/>
</dbReference>
<dbReference type="EC" id="6.3.4.19" evidence="8"/>
<sequence>MLVIPMLLSDSSPFWHWQAAYRPAAYWLALSGGRDSMALLQALVAQRQQLTAPLVACYVDHGWSAASGEWGAFCVREAAARGIRCEVLRLNWHTASGESLEARARMLRYQALAARLPPRGVLLTAHHREDQVETFFLQLLRGSGLDGLVAMPAQRPFADGAHWRPLLDTSRAAIEAFVAAEGVPFLDDPSNVDTRFARNRLRHAGLPPLVEMAAAVARSAGWLAEAQAVQQALLDGILGEAQTVLPWDALVTAHGATVAKALLRRWLQRAGQPAPPAKRLLSFIDALGGQNGHAELCYGGTVVVQHRGCLHLFRASAPQSPPPFAAQTVWQGVGALHLRTGQDLLAGRVCRWALFPCAARWQAPGQRYPQALKNFLQNQGVPPYLRRRLPLLLVDGEAAWLGGFGAAAGWDGLAFDWHQQAHSVSISHHFSSVSDA</sequence>
<comment type="domain">
    <text evidence="8">The N-terminal region contains the highly conserved SGGXDS motif, predicted to be a P-loop motif involved in ATP binding.</text>
</comment>
<name>A0A381EEZ6_9GAMM</name>
<dbReference type="Pfam" id="PF11734">
    <property type="entry name" value="TilS_C"/>
    <property type="match status" value="1"/>
</dbReference>
<comment type="subcellular location">
    <subcellularLocation>
        <location evidence="1 8">Cytoplasm</location>
    </subcellularLocation>
</comment>
<keyword evidence="4 8" id="KW-0819">tRNA processing</keyword>
<dbReference type="InterPro" id="IPR015262">
    <property type="entry name" value="tRNA_Ile_lys_synt_subst-bd"/>
</dbReference>
<dbReference type="SUPFAM" id="SSF52402">
    <property type="entry name" value="Adenine nucleotide alpha hydrolases-like"/>
    <property type="match status" value="1"/>
</dbReference>
<dbReference type="InterPro" id="IPR012796">
    <property type="entry name" value="Lysidine-tRNA-synth_C"/>
</dbReference>
<evidence type="ECO:0000256" key="8">
    <source>
        <dbReference type="HAMAP-Rule" id="MF_01161"/>
    </source>
</evidence>
<accession>A0A381EEZ6</accession>
<dbReference type="GO" id="GO:0005737">
    <property type="term" value="C:cytoplasm"/>
    <property type="evidence" value="ECO:0007669"/>
    <property type="project" value="UniProtKB-SubCell"/>
</dbReference>
<dbReference type="EMBL" id="UFUW01000001">
    <property type="protein sequence ID" value="SUX25530.1"/>
    <property type="molecule type" value="Genomic_DNA"/>
</dbReference>
<dbReference type="SMART" id="SM00977">
    <property type="entry name" value="TilS_C"/>
    <property type="match status" value="1"/>
</dbReference>
<dbReference type="InterPro" id="IPR012795">
    <property type="entry name" value="tRNA_Ile_lys_synt_N"/>
</dbReference>
<evidence type="ECO:0000256" key="4">
    <source>
        <dbReference type="ARBA" id="ARBA00022694"/>
    </source>
</evidence>
<evidence type="ECO:0000259" key="9">
    <source>
        <dbReference type="SMART" id="SM00977"/>
    </source>
</evidence>
<dbReference type="InterPro" id="IPR011063">
    <property type="entry name" value="TilS/TtcA_N"/>
</dbReference>
<dbReference type="PANTHER" id="PTHR43033:SF1">
    <property type="entry name" value="TRNA(ILE)-LYSIDINE SYNTHASE-RELATED"/>
    <property type="match status" value="1"/>
</dbReference>
<keyword evidence="11" id="KW-1185">Reference proteome</keyword>